<proteinExistence type="inferred from homology"/>
<evidence type="ECO:0000313" key="10">
    <source>
        <dbReference type="Proteomes" id="UP000287171"/>
    </source>
</evidence>
<sequence length="316" mass="34346">MAKIYGVIIIGSGPAGYTAAIYAARSNLSVLMLQGYSAGGQLMLTSEVENFPGFETGILGPEIMEKFESQARRFGTEMLPEDVISVDFSQRPFTVKTDMGEYQSRAIIISTGASAKWLGLPSEKLLQGRGVTACATCDGFFFKNRDVIVIGGGDTAMEEATFLTRYASHVTIVHRRDTFRASKIMQDRAAKNPKISFLMNSEVTEVLGGDAVTGVRIRDTKTGEESTFDTQGVFLAIGHQPNTSLFKGIIDMDESGYIIPSEFTMTNIPGVFAAGDVTDHRYRQAITAAGDGCRAAIDLERWLAEQGDDVGVENWE</sequence>
<dbReference type="Pfam" id="PF07992">
    <property type="entry name" value="Pyr_redox_2"/>
    <property type="match status" value="1"/>
</dbReference>
<keyword evidence="10" id="KW-1185">Reference proteome</keyword>
<comment type="similarity">
    <text evidence="6">Belongs to the class-II pyridine nucleotide-disulfide oxidoreductase family.</text>
</comment>
<evidence type="ECO:0000256" key="5">
    <source>
        <dbReference type="ARBA" id="ARBA00023284"/>
    </source>
</evidence>
<keyword evidence="3 6" id="KW-0560">Oxidoreductase</keyword>
<dbReference type="InterPro" id="IPR008255">
    <property type="entry name" value="Pyr_nucl-diS_OxRdtase_2_AS"/>
</dbReference>
<dbReference type="PRINTS" id="PR00368">
    <property type="entry name" value="FADPNR"/>
</dbReference>
<evidence type="ECO:0000259" key="8">
    <source>
        <dbReference type="Pfam" id="PF07992"/>
    </source>
</evidence>
<dbReference type="InterPro" id="IPR050097">
    <property type="entry name" value="Ferredoxin-NADP_redctase_2"/>
</dbReference>
<dbReference type="RefSeq" id="WP_161981908.1">
    <property type="nucleotide sequence ID" value="NZ_BIFT01000001.1"/>
</dbReference>
<keyword evidence="2 6" id="KW-0274">FAD</keyword>
<dbReference type="Proteomes" id="UP000287171">
    <property type="component" value="Unassembled WGS sequence"/>
</dbReference>
<dbReference type="AlphaFoldDB" id="A0A402B1K6"/>
<evidence type="ECO:0000256" key="2">
    <source>
        <dbReference type="ARBA" id="ARBA00022827"/>
    </source>
</evidence>
<protein>
    <recommendedName>
        <fullName evidence="6">Thioredoxin reductase</fullName>
        <ecNumber evidence="6">1.8.1.9</ecNumber>
    </recommendedName>
</protein>
<accession>A0A402B1K6</accession>
<comment type="caution">
    <text evidence="9">The sequence shown here is derived from an EMBL/GenBank/DDBJ whole genome shotgun (WGS) entry which is preliminary data.</text>
</comment>
<dbReference type="GO" id="GO:0005737">
    <property type="term" value="C:cytoplasm"/>
    <property type="evidence" value="ECO:0007669"/>
    <property type="project" value="InterPro"/>
</dbReference>
<dbReference type="InterPro" id="IPR036188">
    <property type="entry name" value="FAD/NAD-bd_sf"/>
</dbReference>
<evidence type="ECO:0000256" key="6">
    <source>
        <dbReference type="RuleBase" id="RU003880"/>
    </source>
</evidence>
<dbReference type="PRINTS" id="PR00469">
    <property type="entry name" value="PNDRDTASEII"/>
</dbReference>
<evidence type="ECO:0000256" key="1">
    <source>
        <dbReference type="ARBA" id="ARBA00022630"/>
    </source>
</evidence>
<dbReference type="SUPFAM" id="SSF51905">
    <property type="entry name" value="FAD/NAD(P)-binding domain"/>
    <property type="match status" value="1"/>
</dbReference>
<name>A0A402B1K6_9CHLR</name>
<comment type="subunit">
    <text evidence="6">Homodimer.</text>
</comment>
<dbReference type="Gene3D" id="3.50.50.60">
    <property type="entry name" value="FAD/NAD(P)-binding domain"/>
    <property type="match status" value="2"/>
</dbReference>
<evidence type="ECO:0000256" key="3">
    <source>
        <dbReference type="ARBA" id="ARBA00023002"/>
    </source>
</evidence>
<dbReference type="GO" id="GO:0004791">
    <property type="term" value="F:thioredoxin-disulfide reductase (NADPH) activity"/>
    <property type="evidence" value="ECO:0007669"/>
    <property type="project" value="UniProtKB-UniRule"/>
</dbReference>
<comment type="catalytic activity">
    <reaction evidence="6">
        <text>[thioredoxin]-dithiol + NADP(+) = [thioredoxin]-disulfide + NADPH + H(+)</text>
        <dbReference type="Rhea" id="RHEA:20345"/>
        <dbReference type="Rhea" id="RHEA-COMP:10698"/>
        <dbReference type="Rhea" id="RHEA-COMP:10700"/>
        <dbReference type="ChEBI" id="CHEBI:15378"/>
        <dbReference type="ChEBI" id="CHEBI:29950"/>
        <dbReference type="ChEBI" id="CHEBI:50058"/>
        <dbReference type="ChEBI" id="CHEBI:57783"/>
        <dbReference type="ChEBI" id="CHEBI:58349"/>
        <dbReference type="EC" id="1.8.1.9"/>
    </reaction>
</comment>
<dbReference type="GO" id="GO:0019430">
    <property type="term" value="P:removal of superoxide radicals"/>
    <property type="evidence" value="ECO:0007669"/>
    <property type="project" value="UniProtKB-UniRule"/>
</dbReference>
<gene>
    <name evidence="9" type="primary">trxB</name>
    <name evidence="9" type="ORF">KDA_07100</name>
</gene>
<feature type="domain" description="FAD/NAD(P)-binding" evidence="8">
    <location>
        <begin position="7"/>
        <end position="292"/>
    </location>
</feature>
<dbReference type="InterPro" id="IPR023753">
    <property type="entry name" value="FAD/NAD-binding_dom"/>
</dbReference>
<keyword evidence="1 6" id="KW-0285">Flavoprotein</keyword>
<dbReference type="EC" id="1.8.1.9" evidence="6"/>
<dbReference type="PANTHER" id="PTHR48105">
    <property type="entry name" value="THIOREDOXIN REDUCTASE 1-RELATED-RELATED"/>
    <property type="match status" value="1"/>
</dbReference>
<organism evidence="9 10">
    <name type="scientific">Dictyobacter alpinus</name>
    <dbReference type="NCBI Taxonomy" id="2014873"/>
    <lineage>
        <taxon>Bacteria</taxon>
        <taxon>Bacillati</taxon>
        <taxon>Chloroflexota</taxon>
        <taxon>Ktedonobacteria</taxon>
        <taxon>Ktedonobacterales</taxon>
        <taxon>Dictyobacteraceae</taxon>
        <taxon>Dictyobacter</taxon>
    </lineage>
</organism>
<keyword evidence="4" id="KW-1015">Disulfide bond</keyword>
<keyword evidence="5 6" id="KW-0676">Redox-active center</keyword>
<dbReference type="EMBL" id="BIFT01000001">
    <property type="protein sequence ID" value="GCE25226.1"/>
    <property type="molecule type" value="Genomic_DNA"/>
</dbReference>
<comment type="cofactor">
    <cofactor evidence="7">
        <name>FAD</name>
        <dbReference type="ChEBI" id="CHEBI:57692"/>
    </cofactor>
    <text evidence="7">Binds 1 FAD per subunit.</text>
</comment>
<dbReference type="InterPro" id="IPR005982">
    <property type="entry name" value="Thioredox_Rdtase"/>
</dbReference>
<evidence type="ECO:0000256" key="4">
    <source>
        <dbReference type="ARBA" id="ARBA00023157"/>
    </source>
</evidence>
<dbReference type="NCBIfam" id="TIGR01292">
    <property type="entry name" value="TRX_reduct"/>
    <property type="match status" value="1"/>
</dbReference>
<evidence type="ECO:0000256" key="7">
    <source>
        <dbReference type="RuleBase" id="RU003881"/>
    </source>
</evidence>
<keyword evidence="7" id="KW-0521">NADP</keyword>
<reference evidence="10" key="1">
    <citation type="submission" date="2018-12" db="EMBL/GenBank/DDBJ databases">
        <title>Tengunoibacter tsumagoiensis gen. nov., sp. nov., Dictyobacter kobayashii sp. nov., D. alpinus sp. nov., and D. joshuensis sp. nov. and description of Dictyobacteraceae fam. nov. within the order Ktedonobacterales isolated from Tengu-no-mugimeshi.</title>
        <authorList>
            <person name="Wang C.M."/>
            <person name="Zheng Y."/>
            <person name="Sakai Y."/>
            <person name="Toyoda A."/>
            <person name="Minakuchi Y."/>
            <person name="Abe K."/>
            <person name="Yokota A."/>
            <person name="Yabe S."/>
        </authorList>
    </citation>
    <scope>NUCLEOTIDE SEQUENCE [LARGE SCALE GENOMIC DNA]</scope>
    <source>
        <strain evidence="10">Uno16</strain>
    </source>
</reference>
<dbReference type="PROSITE" id="PS00573">
    <property type="entry name" value="PYRIDINE_REDOX_2"/>
    <property type="match status" value="1"/>
</dbReference>
<evidence type="ECO:0000313" key="9">
    <source>
        <dbReference type="EMBL" id="GCE25226.1"/>
    </source>
</evidence>